<feature type="compositionally biased region" description="Polar residues" evidence="6">
    <location>
        <begin position="48"/>
        <end position="78"/>
    </location>
</feature>
<reference evidence="9 10" key="1">
    <citation type="submission" date="2024-02" db="EMBL/GenBank/DDBJ databases">
        <authorList>
            <person name="Chen Y."/>
            <person name="Shah S."/>
            <person name="Dougan E. K."/>
            <person name="Thang M."/>
            <person name="Chan C."/>
        </authorList>
    </citation>
    <scope>NUCLEOTIDE SEQUENCE [LARGE SCALE GENOMIC DNA]</scope>
</reference>
<keyword evidence="10" id="KW-1185">Reference proteome</keyword>
<dbReference type="Proteomes" id="UP001642484">
    <property type="component" value="Unassembled WGS sequence"/>
</dbReference>
<evidence type="ECO:0000256" key="7">
    <source>
        <dbReference type="SAM" id="Phobius"/>
    </source>
</evidence>
<feature type="transmembrane region" description="Helical" evidence="7">
    <location>
        <begin position="181"/>
        <end position="204"/>
    </location>
</feature>
<dbReference type="Gene3D" id="1.10.287.70">
    <property type="match status" value="2"/>
</dbReference>
<dbReference type="SUPFAM" id="SSF81324">
    <property type="entry name" value="Voltage-gated potassium channels"/>
    <property type="match status" value="1"/>
</dbReference>
<keyword evidence="4 7" id="KW-0472">Membrane</keyword>
<evidence type="ECO:0000313" key="9">
    <source>
        <dbReference type="EMBL" id="CAK9000951.1"/>
    </source>
</evidence>
<dbReference type="Pfam" id="PF00520">
    <property type="entry name" value="Ion_trans"/>
    <property type="match status" value="2"/>
</dbReference>
<feature type="transmembrane region" description="Helical" evidence="7">
    <location>
        <begin position="216"/>
        <end position="236"/>
    </location>
</feature>
<evidence type="ECO:0000256" key="3">
    <source>
        <dbReference type="ARBA" id="ARBA00022989"/>
    </source>
</evidence>
<comment type="subcellular location">
    <subcellularLocation>
        <location evidence="1">Membrane</location>
        <topology evidence="1">Multi-pass membrane protein</topology>
    </subcellularLocation>
</comment>
<evidence type="ECO:0000259" key="8">
    <source>
        <dbReference type="Pfam" id="PF00520"/>
    </source>
</evidence>
<dbReference type="PANTHER" id="PTHR46726:SF2">
    <property type="entry name" value="SH3 DOMAIN-CONTAINING PROTEIN"/>
    <property type="match status" value="1"/>
</dbReference>
<gene>
    <name evidence="9" type="ORF">CCMP2556_LOCUS6271</name>
</gene>
<evidence type="ECO:0000256" key="2">
    <source>
        <dbReference type="ARBA" id="ARBA00022692"/>
    </source>
</evidence>
<feature type="transmembrane region" description="Helical" evidence="7">
    <location>
        <begin position="723"/>
        <end position="742"/>
    </location>
</feature>
<dbReference type="PANTHER" id="PTHR46726">
    <property type="entry name" value="TWO PORE CHANNEL 3"/>
    <property type="match status" value="1"/>
</dbReference>
<sequence>MSYELPGVASSEGCDPRVAKQDTLRRRQACRGAAEEGYLGGQPPCLGSQKSRTNLTLGVSGQSGEDSPSRKNSNSPVNAVSRWRTHRSAMLAVKDEELENAIQLAAYYVEDAAEGRLDNGLASNFKSGNKLKLNCCRVQTHIAWHVTLMTACVLHSLLIVFEPAPSERVSGTRGWINAAEILLMLLYVADILLKVAYMGAGTFLSLKGSKVWQTTYAALTAVLLVDAVIAPATRLSRPLRPIVLVLRSRSIRNFYTTVLRICPSLLKVLGLLLFILMASSLGLARLLRGSSSRYFNSSIATFKEMAVLLLTQDNYKDLLNDLMSHGGLLSLLVFFTFVVVGILFLLQLILGTVIDTYMEEAQEELRSKRVKQSKGLMRAFSVLDFRNEGRLRQKAFERLLQKMRPSDSPFERHLKFSLLSNKYKSMVTLSGSSGPSSPARNRLEEVSSCVPSSPQRRPMLPKLLESPPPFQPSNEPTVDPIDFLSLHTVLELTFKPRRPAWDVPGVAGEQPWWSRYAEILLADLRYTGGMRLVMWLDAAVFLADAECLKPFCAWGCYAQVNDFLQAVFAMQTMMQVLALGSLRKAWRFGSADFPILVRGELILAAFLTVISLSSHIFSFFVDFREMAAGLGALRSLRLAMTSGSSRFCQCLADILPAMTQMLGLICVVQYTFAATALEILGRQNAPGFVTFPDAAMSLLQILLNADGITMARENLEKAHPATAILFVAYYAVAVLVVVNLVTAQGAKLKFGLLCPLCCRPAFDMIEILADPGYLRLMIEFYRASLAENVERCEARRSEITRQVQDLLREMEVVENLGFEVTSGSKETGIEKLRESFLGRGQDVVDEELLRQVQKEAPLDLLRLHRSKSGSFGSGSCPTSPGRGL</sequence>
<keyword evidence="5" id="KW-0175">Coiled coil</keyword>
<evidence type="ECO:0000256" key="4">
    <source>
        <dbReference type="ARBA" id="ARBA00023136"/>
    </source>
</evidence>
<feature type="transmembrane region" description="Helical" evidence="7">
    <location>
        <begin position="601"/>
        <end position="621"/>
    </location>
</feature>
<feature type="region of interest" description="Disordered" evidence="6">
    <location>
        <begin position="430"/>
        <end position="458"/>
    </location>
</feature>
<feature type="domain" description="Ion transport" evidence="8">
    <location>
        <begin position="560"/>
        <end position="743"/>
    </location>
</feature>
<organism evidence="9 10">
    <name type="scientific">Durusdinium trenchii</name>
    <dbReference type="NCBI Taxonomy" id="1381693"/>
    <lineage>
        <taxon>Eukaryota</taxon>
        <taxon>Sar</taxon>
        <taxon>Alveolata</taxon>
        <taxon>Dinophyceae</taxon>
        <taxon>Suessiales</taxon>
        <taxon>Symbiodiniaceae</taxon>
        <taxon>Durusdinium</taxon>
    </lineage>
</organism>
<keyword evidence="3 7" id="KW-1133">Transmembrane helix</keyword>
<protein>
    <recommendedName>
        <fullName evidence="8">Ion transport domain-containing protein</fullName>
    </recommendedName>
</protein>
<feature type="compositionally biased region" description="Basic and acidic residues" evidence="6">
    <location>
        <begin position="14"/>
        <end position="25"/>
    </location>
</feature>
<feature type="coiled-coil region" evidence="5">
    <location>
        <begin position="782"/>
        <end position="816"/>
    </location>
</feature>
<accession>A0ABP0IEC9</accession>
<name>A0ABP0IEC9_9DINO</name>
<evidence type="ECO:0000256" key="5">
    <source>
        <dbReference type="SAM" id="Coils"/>
    </source>
</evidence>
<proteinExistence type="predicted"/>
<comment type="caution">
    <text evidence="9">The sequence shown here is derived from an EMBL/GenBank/DDBJ whole genome shotgun (WGS) entry which is preliminary data.</text>
</comment>
<evidence type="ECO:0000256" key="1">
    <source>
        <dbReference type="ARBA" id="ARBA00004141"/>
    </source>
</evidence>
<keyword evidence="2 7" id="KW-0812">Transmembrane</keyword>
<feature type="domain" description="Ion transport" evidence="8">
    <location>
        <begin position="143"/>
        <end position="363"/>
    </location>
</feature>
<dbReference type="InterPro" id="IPR005821">
    <property type="entry name" value="Ion_trans_dom"/>
</dbReference>
<feature type="region of interest" description="Disordered" evidence="6">
    <location>
        <begin position="1"/>
        <end position="80"/>
    </location>
</feature>
<evidence type="ECO:0000313" key="10">
    <source>
        <dbReference type="Proteomes" id="UP001642484"/>
    </source>
</evidence>
<feature type="transmembrane region" description="Helical" evidence="7">
    <location>
        <begin position="328"/>
        <end position="350"/>
    </location>
</feature>
<feature type="transmembrane region" description="Helical" evidence="7">
    <location>
        <begin position="661"/>
        <end position="680"/>
    </location>
</feature>
<dbReference type="EMBL" id="CAXAMN010002714">
    <property type="protein sequence ID" value="CAK9000951.1"/>
    <property type="molecule type" value="Genomic_DNA"/>
</dbReference>
<feature type="transmembrane region" description="Helical" evidence="7">
    <location>
        <begin position="142"/>
        <end position="161"/>
    </location>
</feature>
<feature type="compositionally biased region" description="Polar residues" evidence="6">
    <location>
        <begin position="430"/>
        <end position="439"/>
    </location>
</feature>
<evidence type="ECO:0000256" key="6">
    <source>
        <dbReference type="SAM" id="MobiDB-lite"/>
    </source>
</evidence>
<feature type="transmembrane region" description="Helical" evidence="7">
    <location>
        <begin position="257"/>
        <end position="284"/>
    </location>
</feature>